<dbReference type="AlphaFoldDB" id="A0A845G4P9"/>
<dbReference type="GO" id="GO:0016788">
    <property type="term" value="F:hydrolase activity, acting on ester bonds"/>
    <property type="evidence" value="ECO:0007669"/>
    <property type="project" value="InterPro"/>
</dbReference>
<dbReference type="SUPFAM" id="SSF53474">
    <property type="entry name" value="alpha/beta-Hydrolases"/>
    <property type="match status" value="1"/>
</dbReference>
<dbReference type="InterPro" id="IPR029058">
    <property type="entry name" value="AB_hydrolase_fold"/>
</dbReference>
<evidence type="ECO:0000313" key="3">
    <source>
        <dbReference type="EMBL" id="MYM87688.1"/>
    </source>
</evidence>
<evidence type="ECO:0000256" key="1">
    <source>
        <dbReference type="SAM" id="MobiDB-lite"/>
    </source>
</evidence>
<comment type="caution">
    <text evidence="3">The sequence shown here is derived from an EMBL/GenBank/DDBJ whole genome shotgun (WGS) entry which is preliminary data.</text>
</comment>
<gene>
    <name evidence="3" type="ORF">GTP91_10900</name>
</gene>
<feature type="region of interest" description="Disordered" evidence="1">
    <location>
        <begin position="131"/>
        <end position="155"/>
    </location>
</feature>
<evidence type="ECO:0000313" key="4">
    <source>
        <dbReference type="Proteomes" id="UP000470302"/>
    </source>
</evidence>
<dbReference type="PANTHER" id="PTHR11440">
    <property type="entry name" value="LECITHIN-CHOLESTEROL ACYLTRANSFERASE-RELATED"/>
    <property type="match status" value="1"/>
</dbReference>
<dbReference type="Pfam" id="PF07819">
    <property type="entry name" value="PGAP1"/>
    <property type="match status" value="1"/>
</dbReference>
<sequence length="579" mass="63207">MPSQLGIQAGENGVKAGGCCTPKQDQIPQKMSVPPTKVLPIIFLPGIMGSNLRMSAKRQALLTKSNNIAWRPDRTGEALAMVNATAARRQLQLDPWETEVDIYDPATNSTGNSKESAAQRHDLGTIRVSLNPEGKSPLLTDDPVGAPNPKTKEMKAKERGWGEVYFGSYRGILEICEIALNHSWLQSSWGRIFKTDPGEWGAVSSPAVKALLEKEHKEAIKGCWFPVHAMGYNWLQSNGESAKILSRRIRDLIEKYIEQKYQCEKVILITHSMGGLVARALIHPQIGGLESVVLGIVHGVMPANGAPAAYKRMRCGFEESFGGLDPAPKVLGNFGSEVTAVLGNSQGGLELLPNKVYGNGWLEVRQNGVLLHSLPKGNNPYSEIYRLPGKWFNLLREDWLNPARVRGAGFKRTCDLLQGAEEFHDAIRDTYHPLSYAHYGADPSRASWERVVWNLDKSRSSANWQDLLIASDNGHGVLELSTTGEASEVNISFSIDGIAAAPVSIPGALGVSLGKSSGAGDQTVPLRSAENQLRSGKFKGIFQQRGYEHQASYSDNNAVQSTLYSLSRIIAIMKWSGNA</sequence>
<organism evidence="3 4">
    <name type="scientific">Duganella vulcania</name>
    <dbReference type="NCBI Taxonomy" id="2692166"/>
    <lineage>
        <taxon>Bacteria</taxon>
        <taxon>Pseudomonadati</taxon>
        <taxon>Pseudomonadota</taxon>
        <taxon>Betaproteobacteria</taxon>
        <taxon>Burkholderiales</taxon>
        <taxon>Oxalobacteraceae</taxon>
        <taxon>Telluria group</taxon>
        <taxon>Duganella</taxon>
    </lineage>
</organism>
<dbReference type="RefSeq" id="WP_161096807.1">
    <property type="nucleotide sequence ID" value="NZ_WWCW01000029.1"/>
</dbReference>
<protein>
    <recommendedName>
        <fullName evidence="2">GPI inositol-deacylase PGAP1-like alpha/beta domain-containing protein</fullName>
    </recommendedName>
</protein>
<proteinExistence type="predicted"/>
<feature type="domain" description="GPI inositol-deacylase PGAP1-like alpha/beta" evidence="2">
    <location>
        <begin position="242"/>
        <end position="286"/>
    </location>
</feature>
<dbReference type="InterPro" id="IPR012908">
    <property type="entry name" value="PGAP1-ab_dom-like"/>
</dbReference>
<name>A0A845G4P9_9BURK</name>
<reference evidence="3 4" key="1">
    <citation type="submission" date="2020-01" db="EMBL/GenBank/DDBJ databases">
        <title>Novel species isolated from a subtropical stream in China.</title>
        <authorList>
            <person name="Lu H."/>
        </authorList>
    </citation>
    <scope>NUCLEOTIDE SEQUENCE [LARGE SCALE GENOMIC DNA]</scope>
    <source>
        <strain evidence="3 4">FT82W</strain>
    </source>
</reference>
<accession>A0A845G4P9</accession>
<evidence type="ECO:0000259" key="2">
    <source>
        <dbReference type="Pfam" id="PF07819"/>
    </source>
</evidence>
<dbReference type="Gene3D" id="3.40.50.1820">
    <property type="entry name" value="alpha/beta hydrolase"/>
    <property type="match status" value="1"/>
</dbReference>
<dbReference type="EMBL" id="WWCW01000029">
    <property type="protein sequence ID" value="MYM87688.1"/>
    <property type="molecule type" value="Genomic_DNA"/>
</dbReference>
<dbReference type="Proteomes" id="UP000470302">
    <property type="component" value="Unassembled WGS sequence"/>
</dbReference>